<evidence type="ECO:0000256" key="3">
    <source>
        <dbReference type="SAM" id="Phobius"/>
    </source>
</evidence>
<keyword evidence="3" id="KW-1133">Transmembrane helix</keyword>
<keyword evidence="3" id="KW-0812">Transmembrane</keyword>
<dbReference type="AlphaFoldDB" id="A0A1Y4IGB2"/>
<evidence type="ECO:0000256" key="1">
    <source>
        <dbReference type="PROSITE-ProRule" id="PRU00339"/>
    </source>
</evidence>
<gene>
    <name evidence="4" type="ORF">B5F32_13260</name>
</gene>
<dbReference type="InterPro" id="IPR019734">
    <property type="entry name" value="TPR_rpt"/>
</dbReference>
<dbReference type="SMART" id="SM00028">
    <property type="entry name" value="TPR"/>
    <property type="match status" value="2"/>
</dbReference>
<evidence type="ECO:0000313" key="5">
    <source>
        <dbReference type="Proteomes" id="UP000195950"/>
    </source>
</evidence>
<dbReference type="PROSITE" id="PS50005">
    <property type="entry name" value="TPR"/>
    <property type="match status" value="2"/>
</dbReference>
<accession>A0A1Y4IGB2</accession>
<evidence type="ECO:0008006" key="6">
    <source>
        <dbReference type="Google" id="ProtNLM"/>
    </source>
</evidence>
<dbReference type="EMBL" id="NFJX01000011">
    <property type="protein sequence ID" value="OUP18020.1"/>
    <property type="molecule type" value="Genomic_DNA"/>
</dbReference>
<proteinExistence type="predicted"/>
<dbReference type="SUPFAM" id="SSF48452">
    <property type="entry name" value="TPR-like"/>
    <property type="match status" value="1"/>
</dbReference>
<evidence type="ECO:0000256" key="2">
    <source>
        <dbReference type="SAM" id="Coils"/>
    </source>
</evidence>
<keyword evidence="2" id="KW-0175">Coiled coil</keyword>
<keyword evidence="1" id="KW-0802">TPR repeat</keyword>
<reference evidence="5" key="1">
    <citation type="submission" date="2017-04" db="EMBL/GenBank/DDBJ databases">
        <title>Function of individual gut microbiota members based on whole genome sequencing of pure cultures obtained from chicken caecum.</title>
        <authorList>
            <person name="Medvecky M."/>
            <person name="Cejkova D."/>
            <person name="Polansky O."/>
            <person name="Karasova D."/>
            <person name="Kubasova T."/>
            <person name="Cizek A."/>
            <person name="Rychlik I."/>
        </authorList>
    </citation>
    <scope>NUCLEOTIDE SEQUENCE [LARGE SCALE GENOMIC DNA]</scope>
    <source>
        <strain evidence="5">An199</strain>
    </source>
</reference>
<dbReference type="Gene3D" id="1.25.40.10">
    <property type="entry name" value="Tetratricopeptide repeat domain"/>
    <property type="match status" value="2"/>
</dbReference>
<comment type="caution">
    <text evidence="4">The sequence shown here is derived from an EMBL/GenBank/DDBJ whole genome shotgun (WGS) entry which is preliminary data.</text>
</comment>
<keyword evidence="3" id="KW-0472">Membrane</keyword>
<dbReference type="RefSeq" id="WP_087345183.1">
    <property type="nucleotide sequence ID" value="NZ_JBCHCV010000006.1"/>
</dbReference>
<feature type="repeat" description="TPR" evidence="1">
    <location>
        <begin position="222"/>
        <end position="255"/>
    </location>
</feature>
<sequence length="571" mass="66987">MKSFIYILLTSLTFLVVGCQNESEEIRLINQAERLFDAYPDSVITTLDSIPLPEEMNPRLIARWCMLYARAADKIEDEMPYTNQLEIALKYYQKKKMREEEAEIGLYLGRSYVEDKEYEKAMRAYSDALEVALAIKDYNRAGYICSYMGDLYEVDLRYILAAEKYKESGKYFHLANNTTSYVRAFVNEAHSYSIADSSYLALASLKQAEMVMDSLNVEEVRSYVYNGLSNIYNNLGDYDLAEYYILRCIELDPEEIASDYLVLTDISLKCMDMEKAEYYLKKANIFTNNELVLPTIVYYNYKIKKEQGDFEIALSFHEQYVAIEDSLINVGKSVDIYDADQKYERLKLHNENIELVLKNQKSYLFILLLLFAIALLVIFYLMTLRRKNRSLLKQQEEINDLNQNIYHLSIELREKEEQLKLQENSLHLAKEELVSYENIKKEVEDLRHRLINLREIKILNSSLAQKIKRMSQTVWSKASQAVIDEKMWIDIEVLMVEVYPDIVKALRDADLSFSEMHLCFLTLFKLDTKAMSTLLNIIPTSVDKTRLRVRKKLHWEGKQDFYESLIHIQPV</sequence>
<evidence type="ECO:0000313" key="4">
    <source>
        <dbReference type="EMBL" id="OUP18020.1"/>
    </source>
</evidence>
<dbReference type="InterPro" id="IPR011990">
    <property type="entry name" value="TPR-like_helical_dom_sf"/>
</dbReference>
<feature type="coiled-coil region" evidence="2">
    <location>
        <begin position="384"/>
        <end position="456"/>
    </location>
</feature>
<protein>
    <recommendedName>
        <fullName evidence="6">Tetratricopeptide repeat protein</fullName>
    </recommendedName>
</protein>
<dbReference type="Proteomes" id="UP000195950">
    <property type="component" value="Unassembled WGS sequence"/>
</dbReference>
<dbReference type="PROSITE" id="PS51257">
    <property type="entry name" value="PROKAR_LIPOPROTEIN"/>
    <property type="match status" value="1"/>
</dbReference>
<feature type="transmembrane region" description="Helical" evidence="3">
    <location>
        <begin position="363"/>
        <end position="384"/>
    </location>
</feature>
<organism evidence="4 5">
    <name type="scientific">Parabacteroides distasonis</name>
    <dbReference type="NCBI Taxonomy" id="823"/>
    <lineage>
        <taxon>Bacteria</taxon>
        <taxon>Pseudomonadati</taxon>
        <taxon>Bacteroidota</taxon>
        <taxon>Bacteroidia</taxon>
        <taxon>Bacteroidales</taxon>
        <taxon>Tannerellaceae</taxon>
        <taxon>Parabacteroides</taxon>
    </lineage>
</organism>
<name>A0A1Y4IGB2_PARDI</name>
<feature type="repeat" description="TPR" evidence="1">
    <location>
        <begin position="102"/>
        <end position="135"/>
    </location>
</feature>